<evidence type="ECO:0000259" key="1">
    <source>
        <dbReference type="SMART" id="SM00065"/>
    </source>
</evidence>
<feature type="domain" description="GAF" evidence="1">
    <location>
        <begin position="26"/>
        <end position="176"/>
    </location>
</feature>
<proteinExistence type="predicted"/>
<sequence length="227" mass="24184">MESEADMVADPWPAEAVVRAATGPDHGRGMAQRVAEALCEVLPVDAVTLALWTETPHRRMLYATNAAAQRLEELQFEVGEGPCVSAAAIGRPLMVDDLQGAVTPWPLFGPLARERLSTVGAIYAFPLVEGHAHLGTADMLRFEAGPLGVEAEEAARLAVRAAALILLTARITPVLDAHWQRTHVATGVMAERLGITPAEALARLRSTALGTGRPLPDLTEDVLSRHG</sequence>
<dbReference type="Pfam" id="PF01590">
    <property type="entry name" value="GAF"/>
    <property type="match status" value="1"/>
</dbReference>
<evidence type="ECO:0000313" key="3">
    <source>
        <dbReference type="Proteomes" id="UP000240429"/>
    </source>
</evidence>
<organism evidence="2 3">
    <name type="scientific">Streptomyces dioscori</name>
    <dbReference type="NCBI Taxonomy" id="2109333"/>
    <lineage>
        <taxon>Bacteria</taxon>
        <taxon>Bacillati</taxon>
        <taxon>Actinomycetota</taxon>
        <taxon>Actinomycetes</taxon>
        <taxon>Kitasatosporales</taxon>
        <taxon>Streptomycetaceae</taxon>
        <taxon>Streptomyces</taxon>
        <taxon>Streptomyces aurantiacus group</taxon>
    </lineage>
</organism>
<dbReference type="Gene3D" id="3.30.450.40">
    <property type="match status" value="1"/>
</dbReference>
<gene>
    <name evidence="2" type="ORF">C6Y14_02630</name>
</gene>
<protein>
    <recommendedName>
        <fullName evidence="1">GAF domain-containing protein</fullName>
    </recommendedName>
</protein>
<evidence type="ECO:0000313" key="2">
    <source>
        <dbReference type="EMBL" id="PSM45009.1"/>
    </source>
</evidence>
<dbReference type="EMBL" id="PYBJ01000001">
    <property type="protein sequence ID" value="PSM45009.1"/>
    <property type="molecule type" value="Genomic_DNA"/>
</dbReference>
<dbReference type="SMART" id="SM00065">
    <property type="entry name" value="GAF"/>
    <property type="match status" value="1"/>
</dbReference>
<name>A0A2P8QFH6_9ACTN</name>
<dbReference type="InterPro" id="IPR029016">
    <property type="entry name" value="GAF-like_dom_sf"/>
</dbReference>
<comment type="caution">
    <text evidence="2">The sequence shown here is derived from an EMBL/GenBank/DDBJ whole genome shotgun (WGS) entry which is preliminary data.</text>
</comment>
<dbReference type="Proteomes" id="UP000240429">
    <property type="component" value="Unassembled WGS sequence"/>
</dbReference>
<reference evidence="2 3" key="1">
    <citation type="submission" date="2018-03" db="EMBL/GenBank/DDBJ databases">
        <title>Streptomyces dioscori sp. nov., a novel endophytic actinobacterium isolated from bulbil of Dioscorea bulbifera L.</title>
        <authorList>
            <person name="Zhikuan W."/>
        </authorList>
    </citation>
    <scope>NUCLEOTIDE SEQUENCE [LARGE SCALE GENOMIC DNA]</scope>
    <source>
        <strain evidence="2 3">A217</strain>
    </source>
</reference>
<dbReference type="InterPro" id="IPR003018">
    <property type="entry name" value="GAF"/>
</dbReference>
<keyword evidence="3" id="KW-1185">Reference proteome</keyword>
<dbReference type="AlphaFoldDB" id="A0A2P8QFH6"/>
<accession>A0A2P8QFH6</accession>
<dbReference type="SUPFAM" id="SSF55781">
    <property type="entry name" value="GAF domain-like"/>
    <property type="match status" value="1"/>
</dbReference>